<name>A0ACC2NX99_9HYME</name>
<accession>A0ACC2NX99</accession>
<protein>
    <submittedName>
        <fullName evidence="1">Uncharacterized protein</fullName>
    </submittedName>
</protein>
<sequence length="183" mass="20449">MERFFEWLKCRVFDHADNDTVQLVNHHQHQRYDATDNDNDAEPAPLENASSCGGGEGSAGDDLGVNSSGVGVGAYCGDYDRRLHALELDNERHKSDIPTLHDAVAELQHKYKDILRWARGDVTYSATYDPDEDPDDQQQSPATVKVLYSLQYLHGDYIKKTMSSCDHCTRAVPGLSTSYVIKS</sequence>
<keyword evidence="2" id="KW-1185">Reference proteome</keyword>
<evidence type="ECO:0000313" key="2">
    <source>
        <dbReference type="Proteomes" id="UP001239111"/>
    </source>
</evidence>
<organism evidence="1 2">
    <name type="scientific">Eretmocerus hayati</name>
    <dbReference type="NCBI Taxonomy" id="131215"/>
    <lineage>
        <taxon>Eukaryota</taxon>
        <taxon>Metazoa</taxon>
        <taxon>Ecdysozoa</taxon>
        <taxon>Arthropoda</taxon>
        <taxon>Hexapoda</taxon>
        <taxon>Insecta</taxon>
        <taxon>Pterygota</taxon>
        <taxon>Neoptera</taxon>
        <taxon>Endopterygota</taxon>
        <taxon>Hymenoptera</taxon>
        <taxon>Apocrita</taxon>
        <taxon>Proctotrupomorpha</taxon>
        <taxon>Chalcidoidea</taxon>
        <taxon>Aphelinidae</taxon>
        <taxon>Aphelininae</taxon>
        <taxon>Eretmocerus</taxon>
    </lineage>
</organism>
<evidence type="ECO:0000313" key="1">
    <source>
        <dbReference type="EMBL" id="KAJ8675742.1"/>
    </source>
</evidence>
<reference evidence="1" key="1">
    <citation type="submission" date="2023-04" db="EMBL/GenBank/DDBJ databases">
        <title>A chromosome-level genome assembly of the parasitoid wasp Eretmocerus hayati.</title>
        <authorList>
            <person name="Zhong Y."/>
            <person name="Liu S."/>
            <person name="Liu Y."/>
        </authorList>
    </citation>
    <scope>NUCLEOTIDE SEQUENCE</scope>
    <source>
        <strain evidence="1">ZJU_SS_LIU_2023</strain>
    </source>
</reference>
<dbReference type="EMBL" id="CM056742">
    <property type="protein sequence ID" value="KAJ8675742.1"/>
    <property type="molecule type" value="Genomic_DNA"/>
</dbReference>
<proteinExistence type="predicted"/>
<gene>
    <name evidence="1" type="ORF">QAD02_011528</name>
</gene>
<dbReference type="Proteomes" id="UP001239111">
    <property type="component" value="Chromosome 2"/>
</dbReference>
<comment type="caution">
    <text evidence="1">The sequence shown here is derived from an EMBL/GenBank/DDBJ whole genome shotgun (WGS) entry which is preliminary data.</text>
</comment>